<comment type="caution">
    <text evidence="1">The sequence shown here is derived from an EMBL/GenBank/DDBJ whole genome shotgun (WGS) entry which is preliminary data.</text>
</comment>
<protein>
    <submittedName>
        <fullName evidence="1">Uncharacterized protein</fullName>
    </submittedName>
</protein>
<dbReference type="EMBL" id="CM056741">
    <property type="protein sequence ID" value="KAJ8683450.1"/>
    <property type="molecule type" value="Genomic_DNA"/>
</dbReference>
<gene>
    <name evidence="1" type="ORF">QAD02_019242</name>
</gene>
<reference evidence="1" key="1">
    <citation type="submission" date="2023-04" db="EMBL/GenBank/DDBJ databases">
        <title>A chromosome-level genome assembly of the parasitoid wasp Eretmocerus hayati.</title>
        <authorList>
            <person name="Zhong Y."/>
            <person name="Liu S."/>
            <person name="Liu Y."/>
        </authorList>
    </citation>
    <scope>NUCLEOTIDE SEQUENCE</scope>
    <source>
        <strain evidence="1">ZJU_SS_LIU_2023</strain>
    </source>
</reference>
<proteinExistence type="predicted"/>
<evidence type="ECO:0000313" key="1">
    <source>
        <dbReference type="EMBL" id="KAJ8683450.1"/>
    </source>
</evidence>
<keyword evidence="2" id="KW-1185">Reference proteome</keyword>
<organism evidence="1 2">
    <name type="scientific">Eretmocerus hayati</name>
    <dbReference type="NCBI Taxonomy" id="131215"/>
    <lineage>
        <taxon>Eukaryota</taxon>
        <taxon>Metazoa</taxon>
        <taxon>Ecdysozoa</taxon>
        <taxon>Arthropoda</taxon>
        <taxon>Hexapoda</taxon>
        <taxon>Insecta</taxon>
        <taxon>Pterygota</taxon>
        <taxon>Neoptera</taxon>
        <taxon>Endopterygota</taxon>
        <taxon>Hymenoptera</taxon>
        <taxon>Apocrita</taxon>
        <taxon>Proctotrupomorpha</taxon>
        <taxon>Chalcidoidea</taxon>
        <taxon>Aphelinidae</taxon>
        <taxon>Aphelininae</taxon>
        <taxon>Eretmocerus</taxon>
    </lineage>
</organism>
<dbReference type="Proteomes" id="UP001239111">
    <property type="component" value="Chromosome 1"/>
</dbReference>
<name>A0ACC2PJ61_9HYME</name>
<accession>A0ACC2PJ61</accession>
<sequence>MLAESTSIHWHGLKQERTPYMDGVPHGWRYRFRLINAGADDCPIRLSFDKHPLLVISLDSKDIVPVTVDAIDTWPGERVDFILTANQNPDNYWIRLKGFGLCSPNGKKSGVYGLARLRYRVAPNQDPKSAFGYNIPNPERRLRVLNPYGRGTELRSVTNVQVPLLTAIDPDDVSLRPRPDHQIYISFDFYPLDNHDYQRKNIYGINQVKQGRGMGTMQLNHITLKLPPFPLMSQWYMIDEKTFCNSSTVPRDECRREHCVCTHVLQVKYKSVVELVFVDEGRYVIANHPLHLHGHFFRVVASEKLNGVVTVQRVKQLDRDGRIKRRLKRAPIKDTIKAPGGGYTIVRFHANNPGYWFFHCHFEQHANIGMALVVKVGEHRHFPPIPDNFPMCHNYEPAM</sequence>
<evidence type="ECO:0000313" key="2">
    <source>
        <dbReference type="Proteomes" id="UP001239111"/>
    </source>
</evidence>